<proteinExistence type="predicted"/>
<evidence type="ECO:0000256" key="1">
    <source>
        <dbReference type="SAM" id="MobiDB-lite"/>
    </source>
</evidence>
<comment type="caution">
    <text evidence="2">The sequence shown here is derived from an EMBL/GenBank/DDBJ whole genome shotgun (WGS) entry which is preliminary data.</text>
</comment>
<gene>
    <name evidence="2" type="ORF">PG991_009258</name>
</gene>
<dbReference type="EMBL" id="JAQQWI010000013">
    <property type="protein sequence ID" value="KAK8013665.1"/>
    <property type="molecule type" value="Genomic_DNA"/>
</dbReference>
<organism evidence="2 3">
    <name type="scientific">Apiospora marii</name>
    <dbReference type="NCBI Taxonomy" id="335849"/>
    <lineage>
        <taxon>Eukaryota</taxon>
        <taxon>Fungi</taxon>
        <taxon>Dikarya</taxon>
        <taxon>Ascomycota</taxon>
        <taxon>Pezizomycotina</taxon>
        <taxon>Sordariomycetes</taxon>
        <taxon>Xylariomycetidae</taxon>
        <taxon>Amphisphaeriales</taxon>
        <taxon>Apiosporaceae</taxon>
        <taxon>Apiospora</taxon>
    </lineage>
</organism>
<keyword evidence="3" id="KW-1185">Reference proteome</keyword>
<protein>
    <submittedName>
        <fullName evidence="2">Uncharacterized protein</fullName>
    </submittedName>
</protein>
<reference evidence="2 3" key="1">
    <citation type="submission" date="2023-01" db="EMBL/GenBank/DDBJ databases">
        <title>Analysis of 21 Apiospora genomes using comparative genomics revels a genus with tremendous synthesis potential of carbohydrate active enzymes and secondary metabolites.</title>
        <authorList>
            <person name="Sorensen T."/>
        </authorList>
    </citation>
    <scope>NUCLEOTIDE SEQUENCE [LARGE SCALE GENOMIC DNA]</scope>
    <source>
        <strain evidence="2 3">CBS 20057</strain>
    </source>
</reference>
<name>A0ABR1RK48_9PEZI</name>
<dbReference type="Proteomes" id="UP001396898">
    <property type="component" value="Unassembled WGS sequence"/>
</dbReference>
<evidence type="ECO:0000313" key="3">
    <source>
        <dbReference type="Proteomes" id="UP001396898"/>
    </source>
</evidence>
<evidence type="ECO:0000313" key="2">
    <source>
        <dbReference type="EMBL" id="KAK8013665.1"/>
    </source>
</evidence>
<accession>A0ABR1RK48</accession>
<feature type="region of interest" description="Disordered" evidence="1">
    <location>
        <begin position="1"/>
        <end position="45"/>
    </location>
</feature>
<sequence length="232" mass="24173">MKAADQVAVEHAQDAALGTGDPGAARQRVGGLAHPGEPRAPGLAVDGEEDEDVADMDALVGRAVVLGQQVSAELDEGRALNQCFRPYIFAEAEGLVIDGAGEGGVRGRGGPGGVFAAAMEESGDDTTVGQGGASMRRRREGDAYGLRPCAVLQVPTVQADALERQLVRTDPGGDGEPPPLPVFLQRRRPHISVEGGEQERQAGALVVVDAKQLWVQIVDKRGRVEGEKCAGL</sequence>